<comment type="caution">
    <text evidence="2">The sequence shown here is derived from an EMBL/GenBank/DDBJ whole genome shotgun (WGS) entry which is preliminary data.</text>
</comment>
<accession>A0A0B9H0Z3</accession>
<feature type="domain" description="Sulfatase N-terminal" evidence="1">
    <location>
        <begin position="4"/>
        <end position="52"/>
    </location>
</feature>
<evidence type="ECO:0000313" key="3">
    <source>
        <dbReference type="Proteomes" id="UP000031278"/>
    </source>
</evidence>
<reference evidence="2 3" key="1">
    <citation type="submission" date="2014-12" db="EMBL/GenBank/DDBJ databases">
        <title>Genome sequencing of Photobacterium gaetbulicola AD005a.</title>
        <authorList>
            <person name="Adrian T.G.S."/>
            <person name="Chan K.G."/>
        </authorList>
    </citation>
    <scope>NUCLEOTIDE SEQUENCE [LARGE SCALE GENOMIC DNA]</scope>
    <source>
        <strain evidence="2 3">AD005a</strain>
    </source>
</reference>
<dbReference type="AlphaFoldDB" id="A0A0B9H0Z3"/>
<evidence type="ECO:0000313" key="2">
    <source>
        <dbReference type="EMBL" id="KHT62512.1"/>
    </source>
</evidence>
<protein>
    <recommendedName>
        <fullName evidence="1">Sulfatase N-terminal domain-containing protein</fullName>
    </recommendedName>
</protein>
<dbReference type="EMBL" id="JWLZ01000176">
    <property type="protein sequence ID" value="KHT62512.1"/>
    <property type="molecule type" value="Genomic_DNA"/>
</dbReference>
<organism evidence="2 3">
    <name type="scientific">Photobacterium gaetbulicola</name>
    <dbReference type="NCBI Taxonomy" id="1295392"/>
    <lineage>
        <taxon>Bacteria</taxon>
        <taxon>Pseudomonadati</taxon>
        <taxon>Pseudomonadota</taxon>
        <taxon>Gammaproteobacteria</taxon>
        <taxon>Vibrionales</taxon>
        <taxon>Vibrionaceae</taxon>
        <taxon>Photobacterium</taxon>
    </lineage>
</organism>
<dbReference type="InterPro" id="IPR000917">
    <property type="entry name" value="Sulfatase_N"/>
</dbReference>
<dbReference type="InterPro" id="IPR017850">
    <property type="entry name" value="Alkaline_phosphatase_core_sf"/>
</dbReference>
<sequence length="99" mass="10886">MSVLDEKGVSDNTIVLFLSDNGIAAPFAKSNVYRNSNHTPFLVRWPNKVDASVDDEHFISMVAGSSRWRQCKTQTGCIFSTLGLLGAGFTKHRQTTASH</sequence>
<evidence type="ECO:0000259" key="1">
    <source>
        <dbReference type="Pfam" id="PF00884"/>
    </source>
</evidence>
<dbReference type="Pfam" id="PF00884">
    <property type="entry name" value="Sulfatase"/>
    <property type="match status" value="1"/>
</dbReference>
<gene>
    <name evidence="2" type="ORF">RJ45_16990</name>
</gene>
<name>A0A0B9H0Z3_9GAMM</name>
<dbReference type="Proteomes" id="UP000031278">
    <property type="component" value="Unassembled WGS sequence"/>
</dbReference>
<dbReference type="SUPFAM" id="SSF53649">
    <property type="entry name" value="Alkaline phosphatase-like"/>
    <property type="match status" value="1"/>
</dbReference>
<proteinExistence type="predicted"/>
<dbReference type="Gene3D" id="3.40.720.10">
    <property type="entry name" value="Alkaline Phosphatase, subunit A"/>
    <property type="match status" value="1"/>
</dbReference>